<evidence type="ECO:0000256" key="1">
    <source>
        <dbReference type="ARBA" id="ARBA00022679"/>
    </source>
</evidence>
<gene>
    <name evidence="3" type="ORF">NONO_c57400</name>
</gene>
<protein>
    <submittedName>
        <fullName evidence="3">Putative acetyltransferase</fullName>
    </submittedName>
</protein>
<dbReference type="PROSITE" id="PS51186">
    <property type="entry name" value="GNAT"/>
    <property type="match status" value="1"/>
</dbReference>
<accession>W5TNH3</accession>
<feature type="domain" description="N-acetyltransferase" evidence="2">
    <location>
        <begin position="8"/>
        <end position="167"/>
    </location>
</feature>
<evidence type="ECO:0000259" key="2">
    <source>
        <dbReference type="PROSITE" id="PS51186"/>
    </source>
</evidence>
<dbReference type="PANTHER" id="PTHR13947">
    <property type="entry name" value="GNAT FAMILY N-ACETYLTRANSFERASE"/>
    <property type="match status" value="1"/>
</dbReference>
<sequence>MTQSDTRVHIRPVLAAEFDAVAQLTVQTYVGEGHVQPDSPYVDQLADTENRANAAEVLVAVRDSELLGSLTIARPGTPYADIARAGELEFRMLAVAGRARGAGVGTALVRAVLDTARDEGFAAVVLTTMPDMLAARRIYERLGFVHIPERDWFTPRGVPLTVMRRPA</sequence>
<organism evidence="3 4">
    <name type="scientific">Nocardia nova SH22a</name>
    <dbReference type="NCBI Taxonomy" id="1415166"/>
    <lineage>
        <taxon>Bacteria</taxon>
        <taxon>Bacillati</taxon>
        <taxon>Actinomycetota</taxon>
        <taxon>Actinomycetes</taxon>
        <taxon>Mycobacteriales</taxon>
        <taxon>Nocardiaceae</taxon>
        <taxon>Nocardia</taxon>
    </lineage>
</organism>
<dbReference type="SUPFAM" id="SSF55729">
    <property type="entry name" value="Acyl-CoA N-acyltransferases (Nat)"/>
    <property type="match status" value="1"/>
</dbReference>
<dbReference type="Gene3D" id="3.40.630.30">
    <property type="match status" value="1"/>
</dbReference>
<dbReference type="PANTHER" id="PTHR13947:SF37">
    <property type="entry name" value="LD18367P"/>
    <property type="match status" value="1"/>
</dbReference>
<dbReference type="KEGG" id="nno:NONO_c57400"/>
<dbReference type="InterPro" id="IPR000182">
    <property type="entry name" value="GNAT_dom"/>
</dbReference>
<keyword evidence="1 3" id="KW-0808">Transferase</keyword>
<evidence type="ECO:0000313" key="4">
    <source>
        <dbReference type="Proteomes" id="UP000019150"/>
    </source>
</evidence>
<dbReference type="STRING" id="1415166.NONO_c57400"/>
<name>W5TNH3_9NOCA</name>
<dbReference type="EMBL" id="CP006850">
    <property type="protein sequence ID" value="AHH20518.1"/>
    <property type="molecule type" value="Genomic_DNA"/>
</dbReference>
<dbReference type="AlphaFoldDB" id="W5TNH3"/>
<dbReference type="GO" id="GO:0008080">
    <property type="term" value="F:N-acetyltransferase activity"/>
    <property type="evidence" value="ECO:0007669"/>
    <property type="project" value="InterPro"/>
</dbReference>
<evidence type="ECO:0000313" key="3">
    <source>
        <dbReference type="EMBL" id="AHH20518.1"/>
    </source>
</evidence>
<dbReference type="Pfam" id="PF00583">
    <property type="entry name" value="Acetyltransf_1"/>
    <property type="match status" value="1"/>
</dbReference>
<dbReference type="eggNOG" id="COG0456">
    <property type="taxonomic scope" value="Bacteria"/>
</dbReference>
<dbReference type="PATRIC" id="fig|1415166.3.peg.5915"/>
<dbReference type="Proteomes" id="UP000019150">
    <property type="component" value="Chromosome"/>
</dbReference>
<dbReference type="InterPro" id="IPR050769">
    <property type="entry name" value="NAT_camello-type"/>
</dbReference>
<proteinExistence type="predicted"/>
<dbReference type="OrthoDB" id="273614at2"/>
<dbReference type="RefSeq" id="WP_038550916.1">
    <property type="nucleotide sequence ID" value="NZ_CP006850.1"/>
</dbReference>
<dbReference type="InterPro" id="IPR016181">
    <property type="entry name" value="Acyl_CoA_acyltransferase"/>
</dbReference>
<dbReference type="HOGENOM" id="CLU_102964_1_1_11"/>
<dbReference type="CDD" id="cd04301">
    <property type="entry name" value="NAT_SF"/>
    <property type="match status" value="1"/>
</dbReference>
<reference evidence="3 4" key="1">
    <citation type="journal article" date="2014" name="Appl. Environ. Microbiol.">
        <title>Insights into the Microbial Degradation of Rubber and Gutta-Percha by Analysis of the Complete Genome of Nocardia nova SH22a.</title>
        <authorList>
            <person name="Luo Q."/>
            <person name="Hiessl S."/>
            <person name="Poehlein A."/>
            <person name="Daniel R."/>
            <person name="Steinbuchel A."/>
        </authorList>
    </citation>
    <scope>NUCLEOTIDE SEQUENCE [LARGE SCALE GENOMIC DNA]</scope>
    <source>
        <strain evidence="3">SH22a</strain>
    </source>
</reference>
<keyword evidence="4" id="KW-1185">Reference proteome</keyword>